<organism evidence="11 12">
    <name type="scientific">Roseomonas acroporae</name>
    <dbReference type="NCBI Taxonomy" id="2937791"/>
    <lineage>
        <taxon>Bacteria</taxon>
        <taxon>Pseudomonadati</taxon>
        <taxon>Pseudomonadota</taxon>
        <taxon>Alphaproteobacteria</taxon>
        <taxon>Acetobacterales</taxon>
        <taxon>Roseomonadaceae</taxon>
        <taxon>Roseomonas</taxon>
    </lineage>
</organism>
<feature type="active site" description="Proton acceptor" evidence="9">
    <location>
        <position position="62"/>
    </location>
</feature>
<evidence type="ECO:0000313" key="12">
    <source>
        <dbReference type="Proteomes" id="UP001139516"/>
    </source>
</evidence>
<evidence type="ECO:0000256" key="7">
    <source>
        <dbReference type="ARBA" id="ARBA00023239"/>
    </source>
</evidence>
<keyword evidence="5 9" id="KW-0822">Tryptophan biosynthesis</keyword>
<comment type="function">
    <text evidence="1 9">The alpha subunit is responsible for the aldol cleavage of indoleglycerol phosphate to indole and glyceraldehyde 3-phosphate.</text>
</comment>
<accession>A0A9X1YBA7</accession>
<dbReference type="EMBL" id="JALPRX010000102">
    <property type="protein sequence ID" value="MCK8786951.1"/>
    <property type="molecule type" value="Genomic_DNA"/>
</dbReference>
<dbReference type="GO" id="GO:0004834">
    <property type="term" value="F:tryptophan synthase activity"/>
    <property type="evidence" value="ECO:0007669"/>
    <property type="project" value="UniProtKB-UniRule"/>
</dbReference>
<dbReference type="NCBIfam" id="TIGR00262">
    <property type="entry name" value="trpA"/>
    <property type="match status" value="1"/>
</dbReference>
<dbReference type="InterPro" id="IPR013785">
    <property type="entry name" value="Aldolase_TIM"/>
</dbReference>
<comment type="similarity">
    <text evidence="9 10">Belongs to the TrpA family.</text>
</comment>
<evidence type="ECO:0000256" key="8">
    <source>
        <dbReference type="ARBA" id="ARBA00049047"/>
    </source>
</evidence>
<dbReference type="InterPro" id="IPR011060">
    <property type="entry name" value="RibuloseP-bd_barrel"/>
</dbReference>
<protein>
    <recommendedName>
        <fullName evidence="9">Tryptophan synthase alpha chain</fullName>
        <ecNumber evidence="9">4.2.1.20</ecNumber>
    </recommendedName>
</protein>
<keyword evidence="4 9" id="KW-0028">Amino-acid biosynthesis</keyword>
<dbReference type="InterPro" id="IPR002028">
    <property type="entry name" value="Trp_synthase_suA"/>
</dbReference>
<sequence>MPGARIAARFAAVKAEGRGALVTYVQGYDPDPATSMALLRGLPGAGADLIELGVPFSDPMADGPSVQLAGQRALRAGGTLAGVLAMARDFRREDADTPIILMGYYNPILAYGAERFCTDAAESGVDGLIVVDLPPEEADELEGPASGAGLSLIRLVAPTTDDERLPRVLAGTSGFVYYVAIAGITGTRSASREALEGEIPRVRRHTDLPIAIGFGVRTPKPSAIGFGVRTPKPSAIGFGVRPPQQAAEAARIADGAVVGSALIDTLAASLDAEGRAKPDTVRRVLDQVRALAEAVRDR</sequence>
<dbReference type="PROSITE" id="PS00167">
    <property type="entry name" value="TRP_SYNTHASE_ALPHA"/>
    <property type="match status" value="1"/>
</dbReference>
<dbReference type="FunFam" id="3.20.20.70:FF:000037">
    <property type="entry name" value="Tryptophan synthase alpha chain"/>
    <property type="match status" value="1"/>
</dbReference>
<evidence type="ECO:0000256" key="10">
    <source>
        <dbReference type="RuleBase" id="RU003662"/>
    </source>
</evidence>
<feature type="active site" description="Proton acceptor" evidence="9">
    <location>
        <position position="51"/>
    </location>
</feature>
<evidence type="ECO:0000256" key="4">
    <source>
        <dbReference type="ARBA" id="ARBA00022605"/>
    </source>
</evidence>
<dbReference type="PANTHER" id="PTHR43406:SF1">
    <property type="entry name" value="TRYPTOPHAN SYNTHASE ALPHA CHAIN, CHLOROPLASTIC"/>
    <property type="match status" value="1"/>
</dbReference>
<comment type="caution">
    <text evidence="11">The sequence shown here is derived from an EMBL/GenBank/DDBJ whole genome shotgun (WGS) entry which is preliminary data.</text>
</comment>
<dbReference type="Proteomes" id="UP001139516">
    <property type="component" value="Unassembled WGS sequence"/>
</dbReference>
<dbReference type="Gene3D" id="3.20.20.70">
    <property type="entry name" value="Aldolase class I"/>
    <property type="match status" value="2"/>
</dbReference>
<dbReference type="RefSeq" id="WP_248669042.1">
    <property type="nucleotide sequence ID" value="NZ_JALPRX010000102.1"/>
</dbReference>
<evidence type="ECO:0000256" key="6">
    <source>
        <dbReference type="ARBA" id="ARBA00023141"/>
    </source>
</evidence>
<proteinExistence type="inferred from homology"/>
<evidence type="ECO:0000313" key="11">
    <source>
        <dbReference type="EMBL" id="MCK8786951.1"/>
    </source>
</evidence>
<comment type="subunit">
    <text evidence="3 9">Tetramer of two alpha and two beta chains.</text>
</comment>
<evidence type="ECO:0000256" key="2">
    <source>
        <dbReference type="ARBA" id="ARBA00004733"/>
    </source>
</evidence>
<evidence type="ECO:0000256" key="3">
    <source>
        <dbReference type="ARBA" id="ARBA00011270"/>
    </source>
</evidence>
<evidence type="ECO:0000256" key="5">
    <source>
        <dbReference type="ARBA" id="ARBA00022822"/>
    </source>
</evidence>
<reference evidence="11" key="1">
    <citation type="submission" date="2022-04" db="EMBL/GenBank/DDBJ databases">
        <title>Roseomonas acroporae sp. nov., isolated from coral Acropora digitifera.</title>
        <authorList>
            <person name="Sun H."/>
        </authorList>
    </citation>
    <scope>NUCLEOTIDE SEQUENCE</scope>
    <source>
        <strain evidence="11">NAR14</strain>
    </source>
</reference>
<keyword evidence="12" id="KW-1185">Reference proteome</keyword>
<dbReference type="PANTHER" id="PTHR43406">
    <property type="entry name" value="TRYPTOPHAN SYNTHASE, ALPHA CHAIN"/>
    <property type="match status" value="1"/>
</dbReference>
<dbReference type="InterPro" id="IPR018204">
    <property type="entry name" value="Trp_synthase_alpha_AS"/>
</dbReference>
<dbReference type="GO" id="GO:0005829">
    <property type="term" value="C:cytosol"/>
    <property type="evidence" value="ECO:0007669"/>
    <property type="project" value="TreeGrafter"/>
</dbReference>
<dbReference type="HAMAP" id="MF_00131">
    <property type="entry name" value="Trp_synth_alpha"/>
    <property type="match status" value="1"/>
</dbReference>
<dbReference type="Pfam" id="PF00290">
    <property type="entry name" value="Trp_syntA"/>
    <property type="match status" value="2"/>
</dbReference>
<comment type="pathway">
    <text evidence="2 9">Amino-acid biosynthesis; L-tryptophan biosynthesis; L-tryptophan from chorismate: step 5/5.</text>
</comment>
<dbReference type="EC" id="4.2.1.20" evidence="9"/>
<keyword evidence="6 9" id="KW-0057">Aromatic amino acid biosynthesis</keyword>
<evidence type="ECO:0000256" key="9">
    <source>
        <dbReference type="HAMAP-Rule" id="MF_00131"/>
    </source>
</evidence>
<name>A0A9X1YBA7_9PROT</name>
<gene>
    <name evidence="9 11" type="primary">trpA</name>
    <name evidence="11" type="ORF">M0638_21490</name>
</gene>
<evidence type="ECO:0000256" key="1">
    <source>
        <dbReference type="ARBA" id="ARBA00003365"/>
    </source>
</evidence>
<comment type="catalytic activity">
    <reaction evidence="8 9">
        <text>(1S,2R)-1-C-(indol-3-yl)glycerol 3-phosphate + L-serine = D-glyceraldehyde 3-phosphate + L-tryptophan + H2O</text>
        <dbReference type="Rhea" id="RHEA:10532"/>
        <dbReference type="ChEBI" id="CHEBI:15377"/>
        <dbReference type="ChEBI" id="CHEBI:33384"/>
        <dbReference type="ChEBI" id="CHEBI:57912"/>
        <dbReference type="ChEBI" id="CHEBI:58866"/>
        <dbReference type="ChEBI" id="CHEBI:59776"/>
        <dbReference type="EC" id="4.2.1.20"/>
    </reaction>
</comment>
<keyword evidence="7 9" id="KW-0456">Lyase</keyword>
<dbReference type="CDD" id="cd04724">
    <property type="entry name" value="Tryptophan_synthase_alpha"/>
    <property type="match status" value="1"/>
</dbReference>
<dbReference type="SUPFAM" id="SSF51366">
    <property type="entry name" value="Ribulose-phoshate binding barrel"/>
    <property type="match status" value="2"/>
</dbReference>
<dbReference type="AlphaFoldDB" id="A0A9X1YBA7"/>